<dbReference type="EMBL" id="UINC01021611">
    <property type="protein sequence ID" value="SVA89517.1"/>
    <property type="molecule type" value="Genomic_DNA"/>
</dbReference>
<sequence>MWGANGIFTTIRLYGDSPELILLDEHLKKFNSSVKKFNIHFNLTKEILLNLINPHLNLKKYDHLLRIACNKKVLSISLRKRRKIVNNYSIRLRSYQRSLASLKHLNYKKILSFQKELSLNKEEIVFYKNNSLLEGSTTNIIAVKNDILFIPLRNYYFGITLGYLVDNTKMKIIKQNITINNLNNYSELLLVGSGKEVVSVSSIKNLAWRRTSFKTYKKLKKTYKKLLN</sequence>
<reference evidence="2" key="1">
    <citation type="submission" date="2018-05" db="EMBL/GenBank/DDBJ databases">
        <authorList>
            <person name="Lanie J.A."/>
            <person name="Ng W.-L."/>
            <person name="Kazmierczak K.M."/>
            <person name="Andrzejewski T.M."/>
            <person name="Davidsen T.M."/>
            <person name="Wayne K.J."/>
            <person name="Tettelin H."/>
            <person name="Glass J.I."/>
            <person name="Rusch D."/>
            <person name="Podicherti R."/>
            <person name="Tsui H.-C.T."/>
            <person name="Winkler M.E."/>
        </authorList>
    </citation>
    <scope>NUCLEOTIDE SEQUENCE</scope>
</reference>
<proteinExistence type="inferred from homology"/>
<dbReference type="Gene3D" id="3.30.470.10">
    <property type="match status" value="1"/>
</dbReference>
<comment type="similarity">
    <text evidence="1">Belongs to the class-IV pyridoxal-phosphate-dependent aminotransferase family.</text>
</comment>
<evidence type="ECO:0000256" key="1">
    <source>
        <dbReference type="ARBA" id="ARBA00009320"/>
    </source>
</evidence>
<dbReference type="Pfam" id="PF01063">
    <property type="entry name" value="Aminotran_4"/>
    <property type="match status" value="1"/>
</dbReference>
<dbReference type="PANTHER" id="PTHR42743">
    <property type="entry name" value="AMINO-ACID AMINOTRANSFERASE"/>
    <property type="match status" value="1"/>
</dbReference>
<dbReference type="SUPFAM" id="SSF56752">
    <property type="entry name" value="D-aminoacid aminotransferase-like PLP-dependent enzymes"/>
    <property type="match status" value="1"/>
</dbReference>
<dbReference type="InterPro" id="IPR036038">
    <property type="entry name" value="Aminotransferase-like"/>
</dbReference>
<evidence type="ECO:0000313" key="2">
    <source>
        <dbReference type="EMBL" id="SVA89517.1"/>
    </source>
</evidence>
<dbReference type="InterPro" id="IPR050571">
    <property type="entry name" value="Class-IV_PLP-Dep_Aminotrnsfr"/>
</dbReference>
<dbReference type="InterPro" id="IPR043131">
    <property type="entry name" value="BCAT-like_N"/>
</dbReference>
<dbReference type="InterPro" id="IPR043132">
    <property type="entry name" value="BCAT-like_C"/>
</dbReference>
<dbReference type="PANTHER" id="PTHR42743:SF13">
    <property type="entry name" value="P-LOOP CONTAINING NUCLEOSIDE TRIPHOSPHATE HYDROLASE PROTEIN"/>
    <property type="match status" value="1"/>
</dbReference>
<dbReference type="AlphaFoldDB" id="A0A381ZLB4"/>
<dbReference type="GO" id="GO:0046394">
    <property type="term" value="P:carboxylic acid biosynthetic process"/>
    <property type="evidence" value="ECO:0007669"/>
    <property type="project" value="UniProtKB-ARBA"/>
</dbReference>
<accession>A0A381ZLB4</accession>
<protein>
    <recommendedName>
        <fullName evidence="3">Aminotransferase class IV</fullName>
    </recommendedName>
</protein>
<dbReference type="GO" id="GO:0003824">
    <property type="term" value="F:catalytic activity"/>
    <property type="evidence" value="ECO:0007669"/>
    <property type="project" value="InterPro"/>
</dbReference>
<name>A0A381ZLB4_9ZZZZ</name>
<dbReference type="InterPro" id="IPR001544">
    <property type="entry name" value="Aminotrans_IV"/>
</dbReference>
<gene>
    <name evidence="2" type="ORF">METZ01_LOCUS142371</name>
</gene>
<organism evidence="2">
    <name type="scientific">marine metagenome</name>
    <dbReference type="NCBI Taxonomy" id="408172"/>
    <lineage>
        <taxon>unclassified sequences</taxon>
        <taxon>metagenomes</taxon>
        <taxon>ecological metagenomes</taxon>
    </lineage>
</organism>
<evidence type="ECO:0008006" key="3">
    <source>
        <dbReference type="Google" id="ProtNLM"/>
    </source>
</evidence>
<dbReference type="Gene3D" id="3.20.10.10">
    <property type="entry name" value="D-amino Acid Aminotransferase, subunit A, domain 2"/>
    <property type="match status" value="1"/>
</dbReference>